<proteinExistence type="predicted"/>
<dbReference type="AlphaFoldDB" id="A0A1Z1WBI4"/>
<organism evidence="2 3">
    <name type="scientific">Streptomyces alboflavus</name>
    <dbReference type="NCBI Taxonomy" id="67267"/>
    <lineage>
        <taxon>Bacteria</taxon>
        <taxon>Bacillati</taxon>
        <taxon>Actinomycetota</taxon>
        <taxon>Actinomycetes</taxon>
        <taxon>Kitasatosporales</taxon>
        <taxon>Streptomycetaceae</taxon>
        <taxon>Streptomyces</taxon>
    </lineage>
</organism>
<evidence type="ECO:0008006" key="4">
    <source>
        <dbReference type="Google" id="ProtNLM"/>
    </source>
</evidence>
<name>A0A1Z1WBI4_9ACTN</name>
<protein>
    <recommendedName>
        <fullName evidence="4">DUF3311 domain-containing protein</fullName>
    </recommendedName>
</protein>
<reference evidence="2 3" key="1">
    <citation type="submission" date="2017-05" db="EMBL/GenBank/DDBJ databases">
        <title>Streptomyces alboflavus Genome sequencing and assembly.</title>
        <authorList>
            <person name="Wang Y."/>
            <person name="Du B."/>
            <person name="Ding Y."/>
            <person name="Liu H."/>
            <person name="Hou Q."/>
            <person name="Liu K."/>
            <person name="Wang C."/>
            <person name="Yao L."/>
        </authorList>
    </citation>
    <scope>NUCLEOTIDE SEQUENCE [LARGE SCALE GENOMIC DNA]</scope>
    <source>
        <strain evidence="2 3">MDJK44</strain>
    </source>
</reference>
<sequence length="68" mass="7958">MIKRRPHLLWLLVPFVLYVGALPFVNRVRPLVLGLPFLFAWLLVATLVTQVAVWLAYRGDKNMRRRVS</sequence>
<keyword evidence="3" id="KW-1185">Reference proteome</keyword>
<dbReference type="InterPro" id="IPR021741">
    <property type="entry name" value="DUF3311"/>
</dbReference>
<dbReference type="OrthoDB" id="4950461at2"/>
<evidence type="ECO:0000256" key="1">
    <source>
        <dbReference type="SAM" id="Phobius"/>
    </source>
</evidence>
<accession>A0A1Z1WBI4</accession>
<dbReference type="RefSeq" id="WP_087884275.1">
    <property type="nucleotide sequence ID" value="NZ_CP021748.1"/>
</dbReference>
<keyword evidence="1" id="KW-0812">Transmembrane</keyword>
<evidence type="ECO:0000313" key="2">
    <source>
        <dbReference type="EMBL" id="ARX83750.1"/>
    </source>
</evidence>
<gene>
    <name evidence="2" type="ORF">SMD44_03178</name>
</gene>
<keyword evidence="1" id="KW-0472">Membrane</keyword>
<keyword evidence="1" id="KW-1133">Transmembrane helix</keyword>
<feature type="transmembrane region" description="Helical" evidence="1">
    <location>
        <begin position="37"/>
        <end position="57"/>
    </location>
</feature>
<dbReference type="STRING" id="67267.GCA_000716675_01338"/>
<dbReference type="KEGG" id="salf:SMD44_03178"/>
<dbReference type="Pfam" id="PF11755">
    <property type="entry name" value="DUF3311"/>
    <property type="match status" value="1"/>
</dbReference>
<dbReference type="EMBL" id="CP021748">
    <property type="protein sequence ID" value="ARX83750.1"/>
    <property type="molecule type" value="Genomic_DNA"/>
</dbReference>
<dbReference type="eggNOG" id="ENOG5031SB1">
    <property type="taxonomic scope" value="Bacteria"/>
</dbReference>
<dbReference type="Proteomes" id="UP000195880">
    <property type="component" value="Chromosome"/>
</dbReference>
<evidence type="ECO:0000313" key="3">
    <source>
        <dbReference type="Proteomes" id="UP000195880"/>
    </source>
</evidence>